<feature type="compositionally biased region" description="Polar residues" evidence="1">
    <location>
        <begin position="302"/>
        <end position="322"/>
    </location>
</feature>
<feature type="compositionally biased region" description="Polar residues" evidence="1">
    <location>
        <begin position="162"/>
        <end position="173"/>
    </location>
</feature>
<feature type="compositionally biased region" description="Basic and acidic residues" evidence="1">
    <location>
        <begin position="834"/>
        <end position="843"/>
    </location>
</feature>
<organism evidence="2 3">
    <name type="scientific">Stemphylium lycopersici</name>
    <name type="common">Tomato gray leaf spot disease fungus</name>
    <name type="synonym">Thyrospora lycopersici</name>
    <dbReference type="NCBI Taxonomy" id="183478"/>
    <lineage>
        <taxon>Eukaryota</taxon>
        <taxon>Fungi</taxon>
        <taxon>Dikarya</taxon>
        <taxon>Ascomycota</taxon>
        <taxon>Pezizomycotina</taxon>
        <taxon>Dothideomycetes</taxon>
        <taxon>Pleosporomycetidae</taxon>
        <taxon>Pleosporales</taxon>
        <taxon>Pleosporineae</taxon>
        <taxon>Pleosporaceae</taxon>
        <taxon>Stemphylium</taxon>
    </lineage>
</organism>
<comment type="caution">
    <text evidence="2">The sequence shown here is derived from an EMBL/GenBank/DDBJ whole genome shotgun (WGS) entry which is preliminary data.</text>
</comment>
<feature type="region of interest" description="Disordered" evidence="1">
    <location>
        <begin position="280"/>
        <end position="322"/>
    </location>
</feature>
<dbReference type="Proteomes" id="UP000249619">
    <property type="component" value="Unassembled WGS sequence"/>
</dbReference>
<reference evidence="3" key="1">
    <citation type="submission" date="2018-05" db="EMBL/GenBank/DDBJ databases">
        <title>Draft genome sequence of Stemphylium lycopersici strain CIDEFI 213.</title>
        <authorList>
            <person name="Medina R."/>
            <person name="Franco M.E.E."/>
            <person name="Lucentini C.G."/>
            <person name="Saparrat M.C.N."/>
            <person name="Balatti P.A."/>
        </authorList>
    </citation>
    <scope>NUCLEOTIDE SEQUENCE [LARGE SCALE GENOMIC DNA]</scope>
    <source>
        <strain evidence="3">CIDEFI 213</strain>
    </source>
</reference>
<feature type="compositionally biased region" description="Low complexity" evidence="1">
    <location>
        <begin position="961"/>
        <end position="972"/>
    </location>
</feature>
<dbReference type="AlphaFoldDB" id="A0A364N7N7"/>
<dbReference type="EMBL" id="QGDH01000037">
    <property type="protein sequence ID" value="RAR13319.1"/>
    <property type="molecule type" value="Genomic_DNA"/>
</dbReference>
<keyword evidence="3" id="KW-1185">Reference proteome</keyword>
<feature type="compositionally biased region" description="Basic and acidic residues" evidence="1">
    <location>
        <begin position="651"/>
        <end position="663"/>
    </location>
</feature>
<feature type="region of interest" description="Disordered" evidence="1">
    <location>
        <begin position="906"/>
        <end position="984"/>
    </location>
</feature>
<feature type="region of interest" description="Disordered" evidence="1">
    <location>
        <begin position="389"/>
        <end position="442"/>
    </location>
</feature>
<evidence type="ECO:0000256" key="1">
    <source>
        <dbReference type="SAM" id="MobiDB-lite"/>
    </source>
</evidence>
<feature type="compositionally biased region" description="Basic and acidic residues" evidence="1">
    <location>
        <begin position="134"/>
        <end position="144"/>
    </location>
</feature>
<proteinExistence type="predicted"/>
<feature type="compositionally biased region" description="Polar residues" evidence="1">
    <location>
        <begin position="816"/>
        <end position="827"/>
    </location>
</feature>
<evidence type="ECO:0000313" key="2">
    <source>
        <dbReference type="EMBL" id="RAR13319.1"/>
    </source>
</evidence>
<sequence length="984" mass="104618">MCDCVPLPIVCFQCGTDQNPCHCKVIGPTIGFVITVGMAIVCWPASLLCCCCATDAGKRLHYFDELTDYDMFESNPASWNLEELGYAYDAPNFHPDGRIEGGLHPPEYYAYSPHAGSWQDGLQDIDDFDWPSEQYDHRLPKTQDDPEQSLGEVPALKGVVSPSATTSGESSISADRVSGQAKSYQPEINLGDQVQNSDWLSSAIENTPGTSTPAALSPHFTSPPSITDSVSGQVSNGSVPLSPASLNAQAGVVESEEQDDKISDGADGLRTSLASKFDCAKQQKMEEDSEARVVQDEKSINGEATSENKTTSVGDNITSVENPASFTLPTSESLGALQFPDTKSKSLVQKPSEVDCINGNSMSPEVSDFTHIAEDVVSMRSGELEGLSLLQTKDSPKEEEKLPGPAEAAQNLSLLGSIPLSPQENTREIRRESDLGTGSSNAAALPVAYLPKAPIGKTSNSPSPENLERLDDDFGAQRQAQLQDGAEKAHNGVSGLAVSRQQYAGSLTLPLLLFQREEDVDNELGSETSALSDAPSFDTNATLCLTPNGLARNSTTAVPTEGAYSDGSAVTTVKADTPTKTLRLRLKIGNTDSRKHLKRVKKANSTSDTDSDVPPKKKKRQGACREPSLQVPTNLSGETIFGTEAELQQPHNDDGDTEEHYSDVETPSTPPGQAFVPIPSTKTARSRPKVSNRELEGLIPTKYRERASKARNQGQPIARQLFASQKKPDGLGMLLTSAKALEKSPASTKNKDNLTLVEDAGTAGNTSKVSTRSKKKTPAGRATRKRKISAVEQEPDSRPARKTSAAKKAGEKQATAPPNTKKNTTRATKSKGAVLKDTEKDEILVSAESKPPPETPTQAEMESASEYAESHQAPEAEASEADDDESCAATMTTMFKKSKARNKTLALGAQAAGRNKHGNDAPAASVVSSSGTPGANKYGFTQRRGPKKAAAAGSTPSTSRPAAVSKAAAAPSKTRETKRKGKGV</sequence>
<feature type="region of interest" description="Disordered" evidence="1">
    <location>
        <begin position="203"/>
        <end position="268"/>
    </location>
</feature>
<accession>A0A364N7N7</accession>
<feature type="compositionally biased region" description="Polar residues" evidence="1">
    <location>
        <begin position="203"/>
        <end position="248"/>
    </location>
</feature>
<feature type="region of interest" description="Disordered" evidence="1">
    <location>
        <begin position="648"/>
        <end position="717"/>
    </location>
</feature>
<feature type="compositionally biased region" description="Basic and acidic residues" evidence="1">
    <location>
        <begin position="280"/>
        <end position="300"/>
    </location>
</feature>
<evidence type="ECO:0000313" key="3">
    <source>
        <dbReference type="Proteomes" id="UP000249619"/>
    </source>
</evidence>
<feature type="region of interest" description="Disordered" evidence="1">
    <location>
        <begin position="587"/>
        <end position="636"/>
    </location>
</feature>
<dbReference type="PANTHER" id="PTHR34673:SF1">
    <property type="entry name" value="COLD-REGULATED PROTEIN"/>
    <property type="match status" value="1"/>
</dbReference>
<name>A0A364N7N7_STELY</name>
<feature type="compositionally biased region" description="Polar residues" evidence="1">
    <location>
        <begin position="410"/>
        <end position="424"/>
    </location>
</feature>
<feature type="compositionally biased region" description="Basic residues" evidence="1">
    <location>
        <begin position="771"/>
        <end position="788"/>
    </location>
</feature>
<feature type="compositionally biased region" description="Basic and acidic residues" evidence="1">
    <location>
        <begin position="691"/>
        <end position="708"/>
    </location>
</feature>
<dbReference type="PANTHER" id="PTHR34673">
    <property type="entry name" value="COLD-REGULATED PROTEIN"/>
    <property type="match status" value="1"/>
</dbReference>
<feature type="compositionally biased region" description="Basic and acidic residues" evidence="1">
    <location>
        <begin position="425"/>
        <end position="434"/>
    </location>
</feature>
<feature type="region of interest" description="Disordered" evidence="1">
    <location>
        <begin position="129"/>
        <end position="180"/>
    </location>
</feature>
<feature type="compositionally biased region" description="Acidic residues" evidence="1">
    <location>
        <begin position="877"/>
        <end position="886"/>
    </location>
</feature>
<protein>
    <submittedName>
        <fullName evidence="2">CWF19-like protein mug161</fullName>
    </submittedName>
</protein>
<gene>
    <name evidence="2" type="ORF">DDE83_003318</name>
</gene>
<feature type="region of interest" description="Disordered" evidence="1">
    <location>
        <begin position="741"/>
        <end position="892"/>
    </location>
</feature>